<gene>
    <name evidence="1" type="ORF">SEMRO_108_G054140.1</name>
</gene>
<evidence type="ECO:0000313" key="1">
    <source>
        <dbReference type="EMBL" id="CAB9501414.1"/>
    </source>
</evidence>
<dbReference type="Proteomes" id="UP001153069">
    <property type="component" value="Unassembled WGS sequence"/>
</dbReference>
<organism evidence="1 2">
    <name type="scientific">Seminavis robusta</name>
    <dbReference type="NCBI Taxonomy" id="568900"/>
    <lineage>
        <taxon>Eukaryota</taxon>
        <taxon>Sar</taxon>
        <taxon>Stramenopiles</taxon>
        <taxon>Ochrophyta</taxon>
        <taxon>Bacillariophyta</taxon>
        <taxon>Bacillariophyceae</taxon>
        <taxon>Bacillariophycidae</taxon>
        <taxon>Naviculales</taxon>
        <taxon>Naviculaceae</taxon>
        <taxon>Seminavis</taxon>
    </lineage>
</organism>
<keyword evidence="2" id="KW-1185">Reference proteome</keyword>
<accession>A0A9N8DEW7</accession>
<reference evidence="1" key="1">
    <citation type="submission" date="2020-06" db="EMBL/GenBank/DDBJ databases">
        <authorList>
            <consortium name="Plant Systems Biology data submission"/>
        </authorList>
    </citation>
    <scope>NUCLEOTIDE SEQUENCE</scope>
    <source>
        <strain evidence="1">D6</strain>
    </source>
</reference>
<dbReference type="EMBL" id="CAICTM010000107">
    <property type="protein sequence ID" value="CAB9501414.1"/>
    <property type="molecule type" value="Genomic_DNA"/>
</dbReference>
<protein>
    <submittedName>
        <fullName evidence="1">Uncharacterized protein</fullName>
    </submittedName>
</protein>
<evidence type="ECO:0000313" key="2">
    <source>
        <dbReference type="Proteomes" id="UP001153069"/>
    </source>
</evidence>
<name>A0A9N8DEW7_9STRA</name>
<comment type="caution">
    <text evidence="1">The sequence shown here is derived from an EMBL/GenBank/DDBJ whole genome shotgun (WGS) entry which is preliminary data.</text>
</comment>
<sequence>MQKRGLKAAMFMGSALAISSAKADGKEIEIVSREVTSGLQNGPFSVFTSGTSYPTITMECRSQDGSTSAVADLEIRAVPTEDDLPTEIGSFGVCNSGGEWEWGAQPLCVQVERVSLCGNSKGVFCSGIDSFGSVGVRNIMVPDGDSVTVSLMGTATVSLNYDSYCHTAVGNGVSVKSSINELDAIYPRYTEPAWTVTLADVGMELPECNTCIDDCEPGGSEFDTCAAAKGTDVTLYPEETHNTTLPSNSSNTTVLEHTKTIDIISQDVISSLQNGPFSVITSGSTYPSISMECRSMDGSISTPLANIQMIGPVPTEYDIPMDLRLYWPFGVCNNRGDWEWGAQPICVQVERVSLCGGSKGVFCPGIDSFEGVGIRNITVPEGDSVTIALMGTATINTNYDSYCHTADEGTVSVESKSDELSVVYRRYEEPSWSITLAGVGDVLPGCSTCEDGCNNGESQFDTCGSEGGSGNVSRGDLP</sequence>
<dbReference type="AlphaFoldDB" id="A0A9N8DEW7"/>
<proteinExistence type="predicted"/>